<dbReference type="EC" id="2.3.2.27" evidence="3"/>
<keyword evidence="3" id="KW-0508">mRNA splicing</keyword>
<dbReference type="AlphaFoldDB" id="A0A316UPU2"/>
<dbReference type="FunFam" id="3.30.40.10:FF:000027">
    <property type="entry name" value="Pre-mRNA-processing factor 19, putative"/>
    <property type="match status" value="1"/>
</dbReference>
<keyword evidence="3" id="KW-0507">mRNA processing</keyword>
<feature type="domain" description="U-box" evidence="4">
    <location>
        <begin position="1"/>
        <end position="70"/>
    </location>
</feature>
<sequence>MFCAISGGPPQVPVISVKSGLVYESRLIRKYIDENGKEPTTGEPLKEDELVEVKASKYHDDEFGARDENFKTKIHYQLEAVDEPREGRGFDQDLLMPARWGEASNSHNV</sequence>
<evidence type="ECO:0000313" key="5">
    <source>
        <dbReference type="EMBL" id="PWN25155.1"/>
    </source>
</evidence>
<proteinExistence type="inferred from homology"/>
<dbReference type="GO" id="GO:0000398">
    <property type="term" value="P:mRNA splicing, via spliceosome"/>
    <property type="evidence" value="ECO:0007669"/>
    <property type="project" value="InterPro"/>
</dbReference>
<comment type="catalytic activity">
    <reaction evidence="3">
        <text>S-ubiquitinyl-[E2 ubiquitin-conjugating enzyme]-L-cysteine + [acceptor protein]-L-lysine = [E2 ubiquitin-conjugating enzyme]-L-cysteine + N(6)-ubiquitinyl-[acceptor protein]-L-lysine.</text>
        <dbReference type="EC" id="2.3.2.27"/>
    </reaction>
</comment>
<evidence type="ECO:0000256" key="2">
    <source>
        <dbReference type="ARBA" id="ARBA00023242"/>
    </source>
</evidence>
<keyword evidence="2 3" id="KW-0539">Nucleus</keyword>
<dbReference type="GO" id="GO:0061630">
    <property type="term" value="F:ubiquitin protein ligase activity"/>
    <property type="evidence" value="ECO:0007669"/>
    <property type="project" value="UniProtKB-UniRule"/>
</dbReference>
<dbReference type="OrthoDB" id="687049at2759"/>
<dbReference type="GO" id="GO:0006281">
    <property type="term" value="P:DNA repair"/>
    <property type="evidence" value="ECO:0007669"/>
    <property type="project" value="UniProtKB-KW"/>
</dbReference>
<gene>
    <name evidence="5" type="ORF">BDZ90DRAFT_80359</name>
</gene>
<accession>A0A316UPU2</accession>
<protein>
    <recommendedName>
        <fullName evidence="3">Pre-mRNA-processing factor 19</fullName>
        <ecNumber evidence="3">2.3.2.27</ecNumber>
    </recommendedName>
</protein>
<comment type="pathway">
    <text evidence="3">Protein modification; protein ubiquitination.</text>
</comment>
<organism evidence="5 6">
    <name type="scientific">Jaminaea rosea</name>
    <dbReference type="NCBI Taxonomy" id="1569628"/>
    <lineage>
        <taxon>Eukaryota</taxon>
        <taxon>Fungi</taxon>
        <taxon>Dikarya</taxon>
        <taxon>Basidiomycota</taxon>
        <taxon>Ustilaginomycotina</taxon>
        <taxon>Exobasidiomycetes</taxon>
        <taxon>Microstromatales</taxon>
        <taxon>Microstromatales incertae sedis</taxon>
        <taxon>Jaminaea</taxon>
    </lineage>
</organism>
<evidence type="ECO:0000259" key="4">
    <source>
        <dbReference type="PROSITE" id="PS51698"/>
    </source>
</evidence>
<keyword evidence="3" id="KW-0808">Transferase</keyword>
<keyword evidence="3" id="KW-0833">Ubl conjugation pathway</keyword>
<dbReference type="Gene3D" id="3.30.40.10">
    <property type="entry name" value="Zinc/RING finger domain, C3HC4 (zinc finger)"/>
    <property type="match status" value="1"/>
</dbReference>
<dbReference type="EMBL" id="KZ819677">
    <property type="protein sequence ID" value="PWN25155.1"/>
    <property type="molecule type" value="Genomic_DNA"/>
</dbReference>
<comment type="subunit">
    <text evidence="3">Homotetramer.</text>
</comment>
<comment type="function">
    <text evidence="3">Ubiquitin-protein ligase which is mainly involved pre-mRNA splicing and DNA repair. Required for pre-mRNA splicing as component of the spliceosome.</text>
</comment>
<dbReference type="PROSITE" id="PS51698">
    <property type="entry name" value="U_BOX"/>
    <property type="match status" value="1"/>
</dbReference>
<evidence type="ECO:0000256" key="1">
    <source>
        <dbReference type="ARBA" id="ARBA00004123"/>
    </source>
</evidence>
<dbReference type="SMART" id="SM00504">
    <property type="entry name" value="Ubox"/>
    <property type="match status" value="1"/>
</dbReference>
<evidence type="ECO:0000313" key="6">
    <source>
        <dbReference type="Proteomes" id="UP000245884"/>
    </source>
</evidence>
<dbReference type="PANTHER" id="PTHR43995:SF1">
    <property type="entry name" value="PRE-MRNA-PROCESSING FACTOR 19"/>
    <property type="match status" value="1"/>
</dbReference>
<dbReference type="GO" id="GO:0070534">
    <property type="term" value="P:protein K63-linked ubiquitination"/>
    <property type="evidence" value="ECO:0007669"/>
    <property type="project" value="UniProtKB-UniRule"/>
</dbReference>
<dbReference type="GO" id="GO:0005737">
    <property type="term" value="C:cytoplasm"/>
    <property type="evidence" value="ECO:0007669"/>
    <property type="project" value="TreeGrafter"/>
</dbReference>
<dbReference type="InterPro" id="IPR055340">
    <property type="entry name" value="RING-Ubox_PRP19"/>
</dbReference>
<dbReference type="InterPro" id="IPR003613">
    <property type="entry name" value="Ubox_domain"/>
</dbReference>
<dbReference type="CDD" id="cd16656">
    <property type="entry name" value="RING-Ubox_PRP19"/>
    <property type="match status" value="1"/>
</dbReference>
<dbReference type="InterPro" id="IPR013083">
    <property type="entry name" value="Znf_RING/FYVE/PHD"/>
</dbReference>
<keyword evidence="3" id="KW-0234">DNA repair</keyword>
<dbReference type="PANTHER" id="PTHR43995">
    <property type="entry name" value="PRE-MRNA-PROCESSING FACTOR 19"/>
    <property type="match status" value="1"/>
</dbReference>
<comment type="subcellular location">
    <subcellularLocation>
        <location evidence="1 3">Nucleus</location>
    </subcellularLocation>
</comment>
<keyword evidence="6" id="KW-1185">Reference proteome</keyword>
<dbReference type="GO" id="GO:0071006">
    <property type="term" value="C:U2-type catalytic step 1 spliceosome"/>
    <property type="evidence" value="ECO:0007669"/>
    <property type="project" value="TreeGrafter"/>
</dbReference>
<keyword evidence="3" id="KW-0747">Spliceosome</keyword>
<dbReference type="Proteomes" id="UP000245884">
    <property type="component" value="Unassembled WGS sequence"/>
</dbReference>
<dbReference type="STRING" id="1569628.A0A316UPU2"/>
<evidence type="ECO:0000256" key="3">
    <source>
        <dbReference type="RuleBase" id="RU367101"/>
    </source>
</evidence>
<name>A0A316UPU2_9BASI</name>
<dbReference type="SUPFAM" id="SSF57850">
    <property type="entry name" value="RING/U-box"/>
    <property type="match status" value="1"/>
</dbReference>
<dbReference type="RefSeq" id="XP_025359767.1">
    <property type="nucleotide sequence ID" value="XM_025509876.1"/>
</dbReference>
<reference evidence="5 6" key="1">
    <citation type="journal article" date="2018" name="Mol. Biol. Evol.">
        <title>Broad Genomic Sampling Reveals a Smut Pathogenic Ancestry of the Fungal Clade Ustilaginomycotina.</title>
        <authorList>
            <person name="Kijpornyongpan T."/>
            <person name="Mondo S.J."/>
            <person name="Barry K."/>
            <person name="Sandor L."/>
            <person name="Lee J."/>
            <person name="Lipzen A."/>
            <person name="Pangilinan J."/>
            <person name="LaButti K."/>
            <person name="Hainaut M."/>
            <person name="Henrissat B."/>
            <person name="Grigoriev I.V."/>
            <person name="Spatafora J.W."/>
            <person name="Aime M.C."/>
        </authorList>
    </citation>
    <scope>NUCLEOTIDE SEQUENCE [LARGE SCALE GENOMIC DNA]</scope>
    <source>
        <strain evidence="5 6">MCA 5214</strain>
    </source>
</reference>
<comment type="similarity">
    <text evidence="3">Belongs to the WD repeat PRP19 family.</text>
</comment>
<dbReference type="UniPathway" id="UPA00143"/>
<dbReference type="GeneID" id="37031699"/>
<dbReference type="InterPro" id="IPR038959">
    <property type="entry name" value="Prp19"/>
</dbReference>
<dbReference type="GO" id="GO:0000974">
    <property type="term" value="C:Prp19 complex"/>
    <property type="evidence" value="ECO:0007669"/>
    <property type="project" value="UniProtKB-UniRule"/>
</dbReference>
<keyword evidence="3" id="KW-0227">DNA damage</keyword>